<dbReference type="SUPFAM" id="SSF56235">
    <property type="entry name" value="N-terminal nucleophile aminohydrolases (Ntn hydrolases)"/>
    <property type="match status" value="1"/>
</dbReference>
<gene>
    <name evidence="1" type="ORF">R4Z09_28000</name>
</gene>
<sequence length="209" mass="24224">MTAIIGKKFVDGVLILADKRITVRGTQEFTDDVKKIMVLSPKLIFAYAGVKNIVDRCVGNLQNFAQDPVNSLEEIIKQAQNLFSSALDHFKNNHPQQSYDTVYILAGFNDDDETFIFYFSSDDYFQQRKPLELFYKTFPNKEMLDLRTFLINEVDPSQKEIPYYIQKFSAAIRRINHPMVGKSTYSVYVSRNDYCEMEIDEDGFCTLVK</sequence>
<protein>
    <submittedName>
        <fullName evidence="1">Uncharacterized protein</fullName>
    </submittedName>
</protein>
<dbReference type="RefSeq" id="WP_338449944.1">
    <property type="nucleotide sequence ID" value="NZ_CP137640.1"/>
</dbReference>
<name>A0ABZ2CB66_9BACI</name>
<reference evidence="1 2" key="1">
    <citation type="submission" date="2023-10" db="EMBL/GenBank/DDBJ databases">
        <title>Niallia locisalis sp.nov. isolated from a salt pond sample.</title>
        <authorList>
            <person name="Li X.-J."/>
            <person name="Dong L."/>
        </authorList>
    </citation>
    <scope>NUCLEOTIDE SEQUENCE [LARGE SCALE GENOMIC DNA]</scope>
    <source>
        <strain evidence="1 2">DSM 29761</strain>
    </source>
</reference>
<dbReference type="Pfam" id="PF00227">
    <property type="entry name" value="Proteasome"/>
    <property type="match status" value="1"/>
</dbReference>
<evidence type="ECO:0000313" key="2">
    <source>
        <dbReference type="Proteomes" id="UP001357223"/>
    </source>
</evidence>
<organism evidence="1 2">
    <name type="scientific">Niallia oryzisoli</name>
    <dbReference type="NCBI Taxonomy" id="1737571"/>
    <lineage>
        <taxon>Bacteria</taxon>
        <taxon>Bacillati</taxon>
        <taxon>Bacillota</taxon>
        <taxon>Bacilli</taxon>
        <taxon>Bacillales</taxon>
        <taxon>Bacillaceae</taxon>
        <taxon>Niallia</taxon>
    </lineage>
</organism>
<keyword evidence="2" id="KW-1185">Reference proteome</keyword>
<dbReference type="Proteomes" id="UP001357223">
    <property type="component" value="Chromosome"/>
</dbReference>
<accession>A0ABZ2CB66</accession>
<dbReference type="EMBL" id="CP137640">
    <property type="protein sequence ID" value="WVX81014.1"/>
    <property type="molecule type" value="Genomic_DNA"/>
</dbReference>
<dbReference type="InterPro" id="IPR029055">
    <property type="entry name" value="Ntn_hydrolases_N"/>
</dbReference>
<dbReference type="InterPro" id="IPR001353">
    <property type="entry name" value="Proteasome_sua/b"/>
</dbReference>
<evidence type="ECO:0000313" key="1">
    <source>
        <dbReference type="EMBL" id="WVX81014.1"/>
    </source>
</evidence>
<dbReference type="Gene3D" id="3.60.20.10">
    <property type="entry name" value="Glutamine Phosphoribosylpyrophosphate, subunit 1, domain 1"/>
    <property type="match status" value="1"/>
</dbReference>
<proteinExistence type="predicted"/>